<sequence length="462" mass="51902">MDEQISLKNIDGLLFQLGHQSRELSQQKKTICQQIQVFRAGIDEKKSYNETMCGNLKKLEEEVRVKQGTLTLTKENAKSMKETASFLLQHEQTLRAELESRKSGYDRDREIYEERISDCTKTFESYEEGYFQNPLAQKLLKLQTENEEIECRIMACDDQITMKEKELDFLTRPPMNSVSSEKTTESQEPEQEEAESREGGDSSLDVSSLCINQKIDLQIEDSNAEMIDQQNKATNSPTCNSSKEKADNPLWSHPQSDDVHATSDPVRSPKPSQPLENDMNSKAQEEEAPQQDKEDLASDSQNEMENKAAEDEEDPPCDEGHAAVFPQASPAESNLQAFPENVAHAPPTPTFAFQFSPTSSPCQGAAERKSPAFLFPVNSNPSTPGFSGFGFDSSQDEESSFPFSASFFNEKKTPEKKDSSCQKFLFEHPEQSGDFQFAFPDKSPQPGSKDAIGDDFPFSFNF</sequence>
<dbReference type="GO" id="GO:0000801">
    <property type="term" value="C:central element"/>
    <property type="evidence" value="ECO:0007669"/>
    <property type="project" value="TreeGrafter"/>
</dbReference>
<feature type="region of interest" description="Disordered" evidence="2">
    <location>
        <begin position="229"/>
        <end position="366"/>
    </location>
</feature>
<feature type="region of interest" description="Disordered" evidence="2">
    <location>
        <begin position="167"/>
        <end position="205"/>
    </location>
</feature>
<keyword evidence="4" id="KW-1185">Reference proteome</keyword>
<evidence type="ECO:0000313" key="4">
    <source>
        <dbReference type="Proteomes" id="UP000283210"/>
    </source>
</evidence>
<evidence type="ECO:0008006" key="5">
    <source>
        <dbReference type="Google" id="ProtNLM"/>
    </source>
</evidence>
<organism evidence="3 4">
    <name type="scientific">Oryzias javanicus</name>
    <name type="common">Javanese ricefish</name>
    <name type="synonym">Aplocheilus javanicus</name>
    <dbReference type="NCBI Taxonomy" id="123683"/>
    <lineage>
        <taxon>Eukaryota</taxon>
        <taxon>Metazoa</taxon>
        <taxon>Chordata</taxon>
        <taxon>Craniata</taxon>
        <taxon>Vertebrata</taxon>
        <taxon>Euteleostomi</taxon>
        <taxon>Actinopterygii</taxon>
        <taxon>Neopterygii</taxon>
        <taxon>Teleostei</taxon>
        <taxon>Neoteleostei</taxon>
        <taxon>Acanthomorphata</taxon>
        <taxon>Ovalentaria</taxon>
        <taxon>Atherinomorphae</taxon>
        <taxon>Beloniformes</taxon>
        <taxon>Adrianichthyidae</taxon>
        <taxon>Oryziinae</taxon>
        <taxon>Oryzias</taxon>
    </lineage>
</organism>
<proteinExistence type="predicted"/>
<dbReference type="OrthoDB" id="8961345at2759"/>
<reference evidence="3 4" key="2">
    <citation type="submission" date="2019-01" db="EMBL/GenBank/DDBJ databases">
        <title>A chromosome length genome reference of the Java medaka (oryzias javanicus).</title>
        <authorList>
            <person name="Herpin A."/>
            <person name="Takehana Y."/>
            <person name="Naruse K."/>
            <person name="Ansai S."/>
            <person name="Kawaguchi M."/>
        </authorList>
    </citation>
    <scope>NUCLEOTIDE SEQUENCE [LARGE SCALE GENOMIC DNA]</scope>
    <source>
        <strain evidence="3">RS831</strain>
        <tissue evidence="3">Whole body</tissue>
    </source>
</reference>
<dbReference type="PANTHER" id="PTHR35449:SF1">
    <property type="entry name" value="PROTEIN SIX6OS1"/>
    <property type="match status" value="1"/>
</dbReference>
<evidence type="ECO:0000256" key="1">
    <source>
        <dbReference type="SAM" id="Coils"/>
    </source>
</evidence>
<dbReference type="Proteomes" id="UP000283210">
    <property type="component" value="Chromosome 21"/>
</dbReference>
<dbReference type="AlphaFoldDB" id="A0A3S2MF82"/>
<keyword evidence="1" id="KW-0175">Coiled coil</keyword>
<dbReference type="GO" id="GO:0010705">
    <property type="term" value="P:meiotic DNA double-strand break processing involved in reciprocal meiotic recombination"/>
    <property type="evidence" value="ECO:0007669"/>
    <property type="project" value="TreeGrafter"/>
</dbReference>
<feature type="coiled-coil region" evidence="1">
    <location>
        <begin position="56"/>
        <end position="115"/>
    </location>
</feature>
<dbReference type="GO" id="GO:0007283">
    <property type="term" value="P:spermatogenesis"/>
    <property type="evidence" value="ECO:0007669"/>
    <property type="project" value="TreeGrafter"/>
</dbReference>
<evidence type="ECO:0000313" key="3">
    <source>
        <dbReference type="EMBL" id="RVE58089.1"/>
    </source>
</evidence>
<evidence type="ECO:0000256" key="2">
    <source>
        <dbReference type="SAM" id="MobiDB-lite"/>
    </source>
</evidence>
<accession>A0A3S2MF82</accession>
<dbReference type="InterPro" id="IPR031380">
    <property type="entry name" value="SIX6OS1"/>
</dbReference>
<feature type="compositionally biased region" description="Polar residues" evidence="2">
    <location>
        <begin position="351"/>
        <end position="362"/>
    </location>
</feature>
<feature type="compositionally biased region" description="Polar residues" evidence="2">
    <location>
        <begin position="229"/>
        <end position="241"/>
    </location>
</feature>
<dbReference type="GO" id="GO:0048477">
    <property type="term" value="P:oogenesis"/>
    <property type="evidence" value="ECO:0007669"/>
    <property type="project" value="TreeGrafter"/>
</dbReference>
<dbReference type="PANTHER" id="PTHR35449">
    <property type="entry name" value="PROTEIN SIX6OS1"/>
    <property type="match status" value="1"/>
</dbReference>
<dbReference type="GO" id="GO:0007129">
    <property type="term" value="P:homologous chromosome pairing at meiosis"/>
    <property type="evidence" value="ECO:0007669"/>
    <property type="project" value="TreeGrafter"/>
</dbReference>
<name>A0A3S2MF82_ORYJA</name>
<dbReference type="Pfam" id="PF15676">
    <property type="entry name" value="S6OS1"/>
    <property type="match status" value="1"/>
</dbReference>
<reference evidence="3 4" key="1">
    <citation type="submission" date="2018-11" db="EMBL/GenBank/DDBJ databases">
        <authorList>
            <person name="Lopez-Roques C."/>
            <person name="Donnadieu C."/>
            <person name="Bouchez O."/>
            <person name="Klopp C."/>
            <person name="Cabau C."/>
            <person name="Zahm M."/>
        </authorList>
    </citation>
    <scope>NUCLEOTIDE SEQUENCE [LARGE SCALE GENOMIC DNA]</scope>
    <source>
        <strain evidence="3">RS831</strain>
        <tissue evidence="3">Whole body</tissue>
    </source>
</reference>
<dbReference type="EMBL" id="CM012457">
    <property type="protein sequence ID" value="RVE58089.1"/>
    <property type="molecule type" value="Genomic_DNA"/>
</dbReference>
<protein>
    <recommendedName>
        <fullName evidence="5">Protein SIX6OS1</fullName>
    </recommendedName>
</protein>
<gene>
    <name evidence="3" type="ORF">OJAV_G00205800</name>
</gene>
<feature type="region of interest" description="Disordered" evidence="2">
    <location>
        <begin position="435"/>
        <end position="462"/>
    </location>
</feature>